<keyword evidence="2" id="KW-0479">Metal-binding</keyword>
<dbReference type="GO" id="GO:0009686">
    <property type="term" value="P:gibberellin biosynthetic process"/>
    <property type="evidence" value="ECO:0007669"/>
    <property type="project" value="TreeGrafter"/>
</dbReference>
<accession>A0A498ITP3</accession>
<dbReference type="PANTHER" id="PTHR31739">
    <property type="entry name" value="ENT-COPALYL DIPHOSPHATE SYNTHASE, CHLOROPLASTIC"/>
    <property type="match status" value="1"/>
</dbReference>
<dbReference type="InterPro" id="IPR050148">
    <property type="entry name" value="Terpene_synthase-like"/>
</dbReference>
<dbReference type="GO" id="GO:0000287">
    <property type="term" value="F:magnesium ion binding"/>
    <property type="evidence" value="ECO:0007669"/>
    <property type="project" value="InterPro"/>
</dbReference>
<evidence type="ECO:0000259" key="6">
    <source>
        <dbReference type="Pfam" id="PF03936"/>
    </source>
</evidence>
<evidence type="ECO:0000256" key="3">
    <source>
        <dbReference type="ARBA" id="ARBA00022842"/>
    </source>
</evidence>
<proteinExistence type="predicted"/>
<evidence type="ECO:0000256" key="2">
    <source>
        <dbReference type="ARBA" id="ARBA00022723"/>
    </source>
</evidence>
<comment type="cofactor">
    <cofactor evidence="1">
        <name>Mg(2+)</name>
        <dbReference type="ChEBI" id="CHEBI:18420"/>
    </cofactor>
</comment>
<dbReference type="PANTHER" id="PTHR31739:SF3">
    <property type="entry name" value="ENT-KAUR-16-ENE SYNTHASE, CHLOROPLASTIC"/>
    <property type="match status" value="1"/>
</dbReference>
<keyword evidence="3" id="KW-0460">Magnesium</keyword>
<comment type="caution">
    <text evidence="7">The sequence shown here is derived from an EMBL/GenBank/DDBJ whole genome shotgun (WGS) entry which is preliminary data.</text>
</comment>
<evidence type="ECO:0000256" key="1">
    <source>
        <dbReference type="ARBA" id="ARBA00001946"/>
    </source>
</evidence>
<evidence type="ECO:0000256" key="4">
    <source>
        <dbReference type="ARBA" id="ARBA00023239"/>
    </source>
</evidence>
<dbReference type="Gene3D" id="1.10.600.10">
    <property type="entry name" value="Farnesyl Diphosphate Synthase"/>
    <property type="match status" value="1"/>
</dbReference>
<feature type="domain" description="Terpene synthase metal-binding" evidence="6">
    <location>
        <begin position="4"/>
        <end position="85"/>
    </location>
</feature>
<sequence length="87" mass="9636">MLSSVPTKEEYMENAYVSFALGAVVLPALYLVGPKLSEEAVGSFEFHRLYRLMGLLNDIQGFKRESAEGKLNVVSLAMIHCNGVTRK</sequence>
<name>A0A498ITP3_MALDO</name>
<keyword evidence="4" id="KW-0456">Lyase</keyword>
<dbReference type="InterPro" id="IPR008949">
    <property type="entry name" value="Isoprenoid_synthase_dom_sf"/>
</dbReference>
<dbReference type="GO" id="GO:0010333">
    <property type="term" value="F:terpene synthase activity"/>
    <property type="evidence" value="ECO:0007669"/>
    <property type="project" value="InterPro"/>
</dbReference>
<dbReference type="Proteomes" id="UP000290289">
    <property type="component" value="Chromosome 10"/>
</dbReference>
<keyword evidence="5" id="KW-1133">Transmembrane helix</keyword>
<dbReference type="STRING" id="3750.A0A498ITP3"/>
<gene>
    <name evidence="7" type="ORF">DVH24_021929</name>
</gene>
<organism evidence="7 8">
    <name type="scientific">Malus domestica</name>
    <name type="common">Apple</name>
    <name type="synonym">Pyrus malus</name>
    <dbReference type="NCBI Taxonomy" id="3750"/>
    <lineage>
        <taxon>Eukaryota</taxon>
        <taxon>Viridiplantae</taxon>
        <taxon>Streptophyta</taxon>
        <taxon>Embryophyta</taxon>
        <taxon>Tracheophyta</taxon>
        <taxon>Spermatophyta</taxon>
        <taxon>Magnoliopsida</taxon>
        <taxon>eudicotyledons</taxon>
        <taxon>Gunneridae</taxon>
        <taxon>Pentapetalae</taxon>
        <taxon>rosids</taxon>
        <taxon>fabids</taxon>
        <taxon>Rosales</taxon>
        <taxon>Rosaceae</taxon>
        <taxon>Amygdaloideae</taxon>
        <taxon>Maleae</taxon>
        <taxon>Malus</taxon>
    </lineage>
</organism>
<reference evidence="7 8" key="1">
    <citation type="submission" date="2018-10" db="EMBL/GenBank/DDBJ databases">
        <title>A high-quality apple genome assembly.</title>
        <authorList>
            <person name="Hu J."/>
        </authorList>
    </citation>
    <scope>NUCLEOTIDE SEQUENCE [LARGE SCALE GENOMIC DNA]</scope>
    <source>
        <strain evidence="8">cv. HFTH1</strain>
        <tissue evidence="7">Young leaf</tissue>
    </source>
</reference>
<evidence type="ECO:0000313" key="8">
    <source>
        <dbReference type="Proteomes" id="UP000290289"/>
    </source>
</evidence>
<evidence type="ECO:0000256" key="5">
    <source>
        <dbReference type="SAM" id="Phobius"/>
    </source>
</evidence>
<keyword evidence="5" id="KW-0472">Membrane</keyword>
<keyword evidence="5" id="KW-0812">Transmembrane</keyword>
<dbReference type="AlphaFoldDB" id="A0A498ITP3"/>
<dbReference type="SUPFAM" id="SSF48576">
    <property type="entry name" value="Terpenoid synthases"/>
    <property type="match status" value="1"/>
</dbReference>
<feature type="transmembrane region" description="Helical" evidence="5">
    <location>
        <begin position="15"/>
        <end position="33"/>
    </location>
</feature>
<evidence type="ECO:0000313" key="7">
    <source>
        <dbReference type="EMBL" id="RXH86656.1"/>
    </source>
</evidence>
<dbReference type="Pfam" id="PF03936">
    <property type="entry name" value="Terpene_synth_C"/>
    <property type="match status" value="1"/>
</dbReference>
<protein>
    <recommendedName>
        <fullName evidence="6">Terpene synthase metal-binding domain-containing protein</fullName>
    </recommendedName>
</protein>
<keyword evidence="8" id="KW-1185">Reference proteome</keyword>
<dbReference type="InterPro" id="IPR005630">
    <property type="entry name" value="Terpene_synthase_metal-bd"/>
</dbReference>
<dbReference type="EMBL" id="RDQH01000336">
    <property type="protein sequence ID" value="RXH86656.1"/>
    <property type="molecule type" value="Genomic_DNA"/>
</dbReference>
<dbReference type="GO" id="GO:0009507">
    <property type="term" value="C:chloroplast"/>
    <property type="evidence" value="ECO:0007669"/>
    <property type="project" value="TreeGrafter"/>
</dbReference>